<evidence type="ECO:0000256" key="1">
    <source>
        <dbReference type="SAM" id="Phobius"/>
    </source>
</evidence>
<feature type="transmembrane region" description="Helical" evidence="1">
    <location>
        <begin position="61"/>
        <end position="77"/>
    </location>
</feature>
<sequence length="155" mass="16685">MTSPYKPPAAAFAEEIPKAAGVRWIGAAVFAVVPALIFALVEVPDITNRDPAATMMSEAVRRLPAVAIASATGYLLAVRFTHASKLGTLFLGMAAGLFWNTIYVVMVNLTIYNVRGFDFLKHSFTLAPFALVVLFAPLAGMMSLLVRQLSRGLLK</sequence>
<proteinExistence type="predicted"/>
<feature type="transmembrane region" description="Helical" evidence="1">
    <location>
        <begin position="89"/>
        <end position="112"/>
    </location>
</feature>
<dbReference type="Proteomes" id="UP000609726">
    <property type="component" value="Unassembled WGS sequence"/>
</dbReference>
<keyword evidence="3" id="KW-1185">Reference proteome</keyword>
<feature type="transmembrane region" description="Helical" evidence="1">
    <location>
        <begin position="21"/>
        <end position="41"/>
    </location>
</feature>
<comment type="caution">
    <text evidence="2">The sequence shown here is derived from an EMBL/GenBank/DDBJ whole genome shotgun (WGS) entry which is preliminary data.</text>
</comment>
<evidence type="ECO:0000313" key="3">
    <source>
        <dbReference type="Proteomes" id="UP000609726"/>
    </source>
</evidence>
<keyword evidence="1" id="KW-1133">Transmembrane helix</keyword>
<evidence type="ECO:0000313" key="2">
    <source>
        <dbReference type="EMBL" id="NHZ91445.1"/>
    </source>
</evidence>
<keyword evidence="1" id="KW-0812">Transmembrane</keyword>
<gene>
    <name evidence="2" type="ORF">F2P45_20905</name>
</gene>
<protein>
    <submittedName>
        <fullName evidence="2">Uncharacterized protein</fullName>
    </submittedName>
</protein>
<accession>A0ABX0NXM6</accession>
<reference evidence="2 3" key="1">
    <citation type="submission" date="2019-10" db="EMBL/GenBank/DDBJ databases">
        <title>Taxonomy of Antarctic Massilia spp.: description of Massilia rubra sp. nov., Massilia aquatica sp. nov., Massilia mucilaginosa sp. nov., Massilia frigida sp. nov. isolated from streams, lakes and regoliths.</title>
        <authorList>
            <person name="Holochova P."/>
            <person name="Sedlacek I."/>
            <person name="Kralova S."/>
            <person name="Maslanova I."/>
            <person name="Busse H.-J."/>
            <person name="Stankova E."/>
            <person name="Vrbovska V."/>
            <person name="Kovarovic V."/>
            <person name="Bartak M."/>
            <person name="Svec P."/>
            <person name="Pantucek R."/>
        </authorList>
    </citation>
    <scope>NUCLEOTIDE SEQUENCE [LARGE SCALE GENOMIC DNA]</scope>
    <source>
        <strain evidence="2 3">CCM 8733</strain>
    </source>
</reference>
<name>A0ABX0NXM6_9BURK</name>
<dbReference type="RefSeq" id="WP_166879507.1">
    <property type="nucleotide sequence ID" value="NZ_WHJH01000029.1"/>
</dbReference>
<keyword evidence="1" id="KW-0472">Membrane</keyword>
<feature type="transmembrane region" description="Helical" evidence="1">
    <location>
        <begin position="124"/>
        <end position="146"/>
    </location>
</feature>
<dbReference type="EMBL" id="WHJH01000029">
    <property type="protein sequence ID" value="NHZ91445.1"/>
    <property type="molecule type" value="Genomic_DNA"/>
</dbReference>
<organism evidence="2 3">
    <name type="scientific">Massilia mucilaginosa</name>
    <dbReference type="NCBI Taxonomy" id="2609282"/>
    <lineage>
        <taxon>Bacteria</taxon>
        <taxon>Pseudomonadati</taxon>
        <taxon>Pseudomonadota</taxon>
        <taxon>Betaproteobacteria</taxon>
        <taxon>Burkholderiales</taxon>
        <taxon>Oxalobacteraceae</taxon>
        <taxon>Telluria group</taxon>
        <taxon>Massilia</taxon>
    </lineage>
</organism>